<dbReference type="PRINTS" id="PR00368">
    <property type="entry name" value="FADPNR"/>
</dbReference>
<evidence type="ECO:0000256" key="4">
    <source>
        <dbReference type="ARBA" id="ARBA00022723"/>
    </source>
</evidence>
<dbReference type="EMBL" id="NLAX01000697">
    <property type="protein sequence ID" value="PKS08395.1"/>
    <property type="molecule type" value="Genomic_DNA"/>
</dbReference>
<dbReference type="GO" id="GO:0005506">
    <property type="term" value="F:iron ion binding"/>
    <property type="evidence" value="ECO:0007669"/>
    <property type="project" value="InterPro"/>
</dbReference>
<keyword evidence="10" id="KW-1185">Reference proteome</keyword>
<comment type="caution">
    <text evidence="9">The sequence shown here is derived from an EMBL/GenBank/DDBJ whole genome shotgun (WGS) entry which is preliminary data.</text>
</comment>
<dbReference type="InterPro" id="IPR050121">
    <property type="entry name" value="Cytochrome_P450_monoxygenase"/>
</dbReference>
<name>A0A2N3N7H9_9PEZI</name>
<dbReference type="PANTHER" id="PTHR24305">
    <property type="entry name" value="CYTOCHROME P450"/>
    <property type="match status" value="1"/>
</dbReference>
<dbReference type="InterPro" id="IPR017972">
    <property type="entry name" value="Cyt_P450_CS"/>
</dbReference>
<dbReference type="GO" id="GO:0004497">
    <property type="term" value="F:monooxygenase activity"/>
    <property type="evidence" value="ECO:0007669"/>
    <property type="project" value="UniProtKB-KW"/>
</dbReference>
<evidence type="ECO:0000313" key="9">
    <source>
        <dbReference type="EMBL" id="PKS08395.1"/>
    </source>
</evidence>
<comment type="cofactor">
    <cofactor evidence="1">
        <name>heme</name>
        <dbReference type="ChEBI" id="CHEBI:30413"/>
    </cofactor>
</comment>
<evidence type="ECO:0000256" key="2">
    <source>
        <dbReference type="ARBA" id="ARBA00010617"/>
    </source>
</evidence>
<keyword evidence="7" id="KW-0503">Monooxygenase</keyword>
<evidence type="ECO:0000256" key="1">
    <source>
        <dbReference type="ARBA" id="ARBA00001971"/>
    </source>
</evidence>
<evidence type="ECO:0000259" key="8">
    <source>
        <dbReference type="Pfam" id="PF07992"/>
    </source>
</evidence>
<dbReference type="PANTHER" id="PTHR24305:SF237">
    <property type="entry name" value="CYTOCHROME P450 MONOOXYGENASE ATNE-RELATED"/>
    <property type="match status" value="1"/>
</dbReference>
<dbReference type="InterPro" id="IPR036396">
    <property type="entry name" value="Cyt_P450_sf"/>
</dbReference>
<evidence type="ECO:0000256" key="6">
    <source>
        <dbReference type="ARBA" id="ARBA00023004"/>
    </source>
</evidence>
<keyword evidence="4" id="KW-0479">Metal-binding</keyword>
<evidence type="ECO:0000256" key="7">
    <source>
        <dbReference type="ARBA" id="ARBA00023033"/>
    </source>
</evidence>
<dbReference type="VEuPathDB" id="FungiDB:jhhlp_005339"/>
<reference evidence="9 10" key="1">
    <citation type="journal article" date="2017" name="G3 (Bethesda)">
        <title>First Draft Genome Sequence of the Pathogenic Fungus Lomentospora prolificans (Formerly Scedosporium prolificans).</title>
        <authorList>
            <person name="Luo R."/>
            <person name="Zimin A."/>
            <person name="Workman R."/>
            <person name="Fan Y."/>
            <person name="Pertea G."/>
            <person name="Grossman N."/>
            <person name="Wear M.P."/>
            <person name="Jia B."/>
            <person name="Miller H."/>
            <person name="Casadevall A."/>
            <person name="Timp W."/>
            <person name="Zhang S.X."/>
            <person name="Salzberg S.L."/>
        </authorList>
    </citation>
    <scope>NUCLEOTIDE SEQUENCE [LARGE SCALE GENOMIC DNA]</scope>
    <source>
        <strain evidence="9 10">JHH-5317</strain>
    </source>
</reference>
<dbReference type="PRINTS" id="PR00469">
    <property type="entry name" value="PNDRDTASEII"/>
</dbReference>
<feature type="domain" description="FAD/NAD(P)-binding" evidence="8">
    <location>
        <begin position="538"/>
        <end position="833"/>
    </location>
</feature>
<dbReference type="Gene3D" id="3.50.50.60">
    <property type="entry name" value="FAD/NAD(P)-binding domain"/>
    <property type="match status" value="2"/>
</dbReference>
<dbReference type="Gene3D" id="1.10.630.10">
    <property type="entry name" value="Cytochrome P450"/>
    <property type="match status" value="1"/>
</dbReference>
<dbReference type="GO" id="GO:0016705">
    <property type="term" value="F:oxidoreductase activity, acting on paired donors, with incorporation or reduction of molecular oxygen"/>
    <property type="evidence" value="ECO:0007669"/>
    <property type="project" value="InterPro"/>
</dbReference>
<dbReference type="Pfam" id="PF07992">
    <property type="entry name" value="Pyr_redox_2"/>
    <property type="match status" value="1"/>
</dbReference>
<dbReference type="Proteomes" id="UP000233524">
    <property type="component" value="Unassembled WGS sequence"/>
</dbReference>
<gene>
    <name evidence="9" type="ORF">jhhlp_005339</name>
</gene>
<keyword evidence="3" id="KW-0349">Heme</keyword>
<proteinExistence type="inferred from homology"/>
<evidence type="ECO:0000256" key="3">
    <source>
        <dbReference type="ARBA" id="ARBA00022617"/>
    </source>
</evidence>
<comment type="similarity">
    <text evidence="2">Belongs to the cytochrome P450 family.</text>
</comment>
<protein>
    <recommendedName>
        <fullName evidence="8">FAD/NAD(P)-binding domain-containing protein</fullName>
    </recommendedName>
</protein>
<evidence type="ECO:0000256" key="5">
    <source>
        <dbReference type="ARBA" id="ARBA00023002"/>
    </source>
</evidence>
<keyword evidence="5" id="KW-0560">Oxidoreductase</keyword>
<dbReference type="InterPro" id="IPR023753">
    <property type="entry name" value="FAD/NAD-binding_dom"/>
</dbReference>
<keyword evidence="6" id="KW-0408">Iron</keyword>
<dbReference type="PROSITE" id="PS00086">
    <property type="entry name" value="CYTOCHROME_P450"/>
    <property type="match status" value="1"/>
</dbReference>
<dbReference type="STRING" id="41688.A0A2N3N7H9"/>
<dbReference type="AlphaFoldDB" id="A0A2N3N7H9"/>
<accession>A0A2N3N7H9</accession>
<dbReference type="SUPFAM" id="SSF48264">
    <property type="entry name" value="Cytochrome P450"/>
    <property type="match status" value="1"/>
</dbReference>
<dbReference type="Pfam" id="PF00067">
    <property type="entry name" value="p450"/>
    <property type="match status" value="1"/>
</dbReference>
<dbReference type="GO" id="GO:0020037">
    <property type="term" value="F:heme binding"/>
    <property type="evidence" value="ECO:0007669"/>
    <property type="project" value="InterPro"/>
</dbReference>
<dbReference type="OrthoDB" id="10260355at2759"/>
<organism evidence="9 10">
    <name type="scientific">Lomentospora prolificans</name>
    <dbReference type="NCBI Taxonomy" id="41688"/>
    <lineage>
        <taxon>Eukaryota</taxon>
        <taxon>Fungi</taxon>
        <taxon>Dikarya</taxon>
        <taxon>Ascomycota</taxon>
        <taxon>Pezizomycotina</taxon>
        <taxon>Sordariomycetes</taxon>
        <taxon>Hypocreomycetidae</taxon>
        <taxon>Microascales</taxon>
        <taxon>Microascaceae</taxon>
        <taxon>Lomentospora</taxon>
    </lineage>
</organism>
<evidence type="ECO:0000313" key="10">
    <source>
        <dbReference type="Proteomes" id="UP000233524"/>
    </source>
</evidence>
<dbReference type="InParanoid" id="A0A2N3N7H9"/>
<dbReference type="SUPFAM" id="SSF51905">
    <property type="entry name" value="FAD/NAD(P)-binding domain"/>
    <property type="match status" value="1"/>
</dbReference>
<dbReference type="InterPro" id="IPR036188">
    <property type="entry name" value="FAD/NAD-bd_sf"/>
</dbReference>
<dbReference type="InterPro" id="IPR001128">
    <property type="entry name" value="Cyt_P450"/>
</dbReference>
<sequence>MFRIGVLEAMSIVDITSATAVAGAIYLVSVWLYRLTLHPYAKYPGPFLGKVTSLYGAYHAYFGNIHLDVERCHQTYGSDTLMPPFLTCTDMDVGKFVRYSPNGLLVNSATGYQDIYGQLKKVHKANSYQVHGEGNLIGMQDKKAHAKKKKIFQQGFSDIALRKHEGKVLQEIEVFCQKLLENESSGAKPEEWTDPKNMSLWCNYLTTDVICKVVFTTSWDLVSSAANRTVTKTMSTVVHLLGVMHQTPLLQFHSLVALLLPHLAWCVTSLKKYTSAVIKSSLQVRKEDSSTDDVFKLYVEAKDPDTGNLALGKFDVMINSANLLIAGNSMAATFFYLSRNPEAYSKVINEIRATFSSPDEIRLGPTLNGCVYLRAAINEAMRMCPVAPQPLWRRCEPDGCIVDGEYIPGGLNVGATIFSLHHDPAVFEDPYTYNIERWINHGVDEASMENEKVRIKAITANFAPFSTGPRQCLAKNFALMELTLTLANVFWRMDFRESAGALGKVGEGAKGSVPLSLRTAQPRPSRSKLLNMSALVLDVLVIGGGPGGLAVATGLARQLYNTVIFDSGVYRNARATHMHNFLGWDHQNPANLRAKGREDLMARYKTVTIENTTIQQVRKTELGTFEAFDDKGRKWTGRKVVLATGVKDVFPNIHGFDECWGRGIFACLFCHGYEERGQKSAGILMTGFNANSKVSVHMSQMARRLAENLVFYTNGSEEKAAELSAVLKNDKDAVEGKIKIENRIVTRMRMGSNFPSEVILTFEDGTEVSEGFIVNAPATKPNGPFVEQLGLELAPNGDIKVSTPFQETSIDGVFAVGDCSTMMKTVSMAASTGSAAAGGISGQIGADLARI</sequence>